<evidence type="ECO:0000256" key="4">
    <source>
        <dbReference type="ARBA" id="ARBA00022679"/>
    </source>
</evidence>
<accession>A0A9D4D2C3</accession>
<dbReference type="AlphaFoldDB" id="A0A9D4D2C3"/>
<evidence type="ECO:0000256" key="8">
    <source>
        <dbReference type="ARBA" id="ARBA00023034"/>
    </source>
</evidence>
<evidence type="ECO:0000256" key="10">
    <source>
        <dbReference type="RuleBase" id="RU363063"/>
    </source>
</evidence>
<dbReference type="GO" id="GO:0000139">
    <property type="term" value="C:Golgi membrane"/>
    <property type="evidence" value="ECO:0007669"/>
    <property type="project" value="UniProtKB-SubCell"/>
</dbReference>
<evidence type="ECO:0000313" key="12">
    <source>
        <dbReference type="Proteomes" id="UP000828390"/>
    </source>
</evidence>
<keyword evidence="9" id="KW-0472">Membrane</keyword>
<keyword evidence="3 10" id="KW-0328">Glycosyltransferase</keyword>
<dbReference type="InterPro" id="IPR002659">
    <property type="entry name" value="Glyco_trans_31"/>
</dbReference>
<evidence type="ECO:0000256" key="2">
    <source>
        <dbReference type="ARBA" id="ARBA00008661"/>
    </source>
</evidence>
<evidence type="ECO:0000256" key="9">
    <source>
        <dbReference type="ARBA" id="ARBA00023136"/>
    </source>
</evidence>
<comment type="caution">
    <text evidence="11">The sequence shown here is derived from an EMBL/GenBank/DDBJ whole genome shotgun (WGS) entry which is preliminary data.</text>
</comment>
<gene>
    <name evidence="11" type="ORF">DPMN_043181</name>
</gene>
<protein>
    <recommendedName>
        <fullName evidence="10">Hexosyltransferase</fullName>
        <ecNumber evidence="10">2.4.1.-</ecNumber>
    </recommendedName>
</protein>
<dbReference type="PANTHER" id="PTHR11214">
    <property type="entry name" value="BETA-1,3-N-ACETYLGLUCOSAMINYLTRANSFERASE"/>
    <property type="match status" value="1"/>
</dbReference>
<dbReference type="Gene3D" id="3.90.550.50">
    <property type="match status" value="1"/>
</dbReference>
<evidence type="ECO:0000256" key="5">
    <source>
        <dbReference type="ARBA" id="ARBA00022692"/>
    </source>
</evidence>
<dbReference type="PANTHER" id="PTHR11214:SF283">
    <property type="entry name" value="N-ACETYLLACTOSAMINIDE BETA-1,3-N-ACETYLGLUCOSAMINYLTRANSFERASE 4-LIKE"/>
    <property type="match status" value="1"/>
</dbReference>
<reference evidence="11" key="2">
    <citation type="submission" date="2020-11" db="EMBL/GenBank/DDBJ databases">
        <authorList>
            <person name="McCartney M.A."/>
            <person name="Auch B."/>
            <person name="Kono T."/>
            <person name="Mallez S."/>
            <person name="Becker A."/>
            <person name="Gohl D.M."/>
            <person name="Silverstein K.A.T."/>
            <person name="Koren S."/>
            <person name="Bechman K.B."/>
            <person name="Herman A."/>
            <person name="Abrahante J.E."/>
            <person name="Garbe J."/>
        </authorList>
    </citation>
    <scope>NUCLEOTIDE SEQUENCE</scope>
    <source>
        <strain evidence="11">Duluth1</strain>
        <tissue evidence="11">Whole animal</tissue>
    </source>
</reference>
<organism evidence="11 12">
    <name type="scientific">Dreissena polymorpha</name>
    <name type="common">Zebra mussel</name>
    <name type="synonym">Mytilus polymorpha</name>
    <dbReference type="NCBI Taxonomy" id="45954"/>
    <lineage>
        <taxon>Eukaryota</taxon>
        <taxon>Metazoa</taxon>
        <taxon>Spiralia</taxon>
        <taxon>Lophotrochozoa</taxon>
        <taxon>Mollusca</taxon>
        <taxon>Bivalvia</taxon>
        <taxon>Autobranchia</taxon>
        <taxon>Heteroconchia</taxon>
        <taxon>Euheterodonta</taxon>
        <taxon>Imparidentia</taxon>
        <taxon>Neoheterodontei</taxon>
        <taxon>Myida</taxon>
        <taxon>Dreissenoidea</taxon>
        <taxon>Dreissenidae</taxon>
        <taxon>Dreissena</taxon>
    </lineage>
</organism>
<dbReference type="Proteomes" id="UP000828390">
    <property type="component" value="Unassembled WGS sequence"/>
</dbReference>
<name>A0A9D4D2C3_DREPO</name>
<keyword evidence="5" id="KW-0812">Transmembrane</keyword>
<evidence type="ECO:0000256" key="7">
    <source>
        <dbReference type="ARBA" id="ARBA00022989"/>
    </source>
</evidence>
<sequence>MMENKIYHDIVQENFIDSYTNLTYKTIMGFKWASTKFSNVQFVMKTDDDMWFNVPSIIKLLSGTDMANCLQTGLTGSCYKKGSPIRDNVLNGTPHTVLIRKRFSKGFVQGLVLFAQILVVVGA</sequence>
<evidence type="ECO:0000256" key="1">
    <source>
        <dbReference type="ARBA" id="ARBA00004323"/>
    </source>
</evidence>
<evidence type="ECO:0000313" key="11">
    <source>
        <dbReference type="EMBL" id="KAH3736609.1"/>
    </source>
</evidence>
<dbReference type="GO" id="GO:0006493">
    <property type="term" value="P:protein O-linked glycosylation"/>
    <property type="evidence" value="ECO:0007669"/>
    <property type="project" value="TreeGrafter"/>
</dbReference>
<reference evidence="11" key="1">
    <citation type="journal article" date="2019" name="bioRxiv">
        <title>The Genome of the Zebra Mussel, Dreissena polymorpha: A Resource for Invasive Species Research.</title>
        <authorList>
            <person name="McCartney M.A."/>
            <person name="Auch B."/>
            <person name="Kono T."/>
            <person name="Mallez S."/>
            <person name="Zhang Y."/>
            <person name="Obille A."/>
            <person name="Becker A."/>
            <person name="Abrahante J.E."/>
            <person name="Garbe J."/>
            <person name="Badalamenti J.P."/>
            <person name="Herman A."/>
            <person name="Mangelson H."/>
            <person name="Liachko I."/>
            <person name="Sullivan S."/>
            <person name="Sone E.D."/>
            <person name="Koren S."/>
            <person name="Silverstein K.A.T."/>
            <person name="Beckman K.B."/>
            <person name="Gohl D.M."/>
        </authorList>
    </citation>
    <scope>NUCLEOTIDE SEQUENCE</scope>
    <source>
        <strain evidence="11">Duluth1</strain>
        <tissue evidence="11">Whole animal</tissue>
    </source>
</reference>
<evidence type="ECO:0000256" key="6">
    <source>
        <dbReference type="ARBA" id="ARBA00022968"/>
    </source>
</evidence>
<proteinExistence type="inferred from homology"/>
<dbReference type="GO" id="GO:0016758">
    <property type="term" value="F:hexosyltransferase activity"/>
    <property type="evidence" value="ECO:0007669"/>
    <property type="project" value="InterPro"/>
</dbReference>
<comment type="subcellular location">
    <subcellularLocation>
        <location evidence="1 10">Golgi apparatus membrane</location>
        <topology evidence="1 10">Single-pass type II membrane protein</topology>
    </subcellularLocation>
</comment>
<dbReference type="EC" id="2.4.1.-" evidence="10"/>
<evidence type="ECO:0000256" key="3">
    <source>
        <dbReference type="ARBA" id="ARBA00022676"/>
    </source>
</evidence>
<comment type="similarity">
    <text evidence="2 10">Belongs to the glycosyltransferase 31 family.</text>
</comment>
<keyword evidence="8 10" id="KW-0333">Golgi apparatus</keyword>
<keyword evidence="4" id="KW-0808">Transferase</keyword>
<keyword evidence="12" id="KW-1185">Reference proteome</keyword>
<keyword evidence="6" id="KW-0735">Signal-anchor</keyword>
<dbReference type="EMBL" id="JAIWYP010000011">
    <property type="protein sequence ID" value="KAH3736609.1"/>
    <property type="molecule type" value="Genomic_DNA"/>
</dbReference>
<keyword evidence="7" id="KW-1133">Transmembrane helix</keyword>
<dbReference type="Pfam" id="PF01762">
    <property type="entry name" value="Galactosyl_T"/>
    <property type="match status" value="1"/>
</dbReference>